<evidence type="ECO:0000313" key="8">
    <source>
        <dbReference type="Proteomes" id="UP000520814"/>
    </source>
</evidence>
<dbReference type="InterPro" id="IPR049381">
    <property type="entry name" value="UbiD-like_C"/>
</dbReference>
<dbReference type="Pfam" id="PF20696">
    <property type="entry name" value="UbiD_C"/>
    <property type="match status" value="1"/>
</dbReference>
<sequence length="483" mass="54148">MAYAGFREFLEKLEKEGELKRIKTPVDPVLEITEIADRVVRSGGPALLFENPKGSSVPLAIGVFATRKRMSMALGVGDIEEIAKEIEDWTKLPTTMPNGLLAKAALLPQIGELAKNTAPRIVSHGQCQEVVKTGEQVKLSELPILKCWPLDGGRFITLPLVFTKSVDGKRNVGMYRVQVYDETTCGMHWQRHKVGNRHHGEYEAQGRNIPVAVALGGDPALTYAATAPLPDMIDEMVFAGFLRKKPVDLVRCKTQDLEVPADAEIVLEGYVPANERRTEGPFGDHTGFYTLEDEYPVFHVTAITHRKNPVYPATIVGRPPIEDEWLGKATERLFLPLVRLFVPEIIDYNLPPEACFHNLCIVKIKKRYPGHAQKVMNAIWGLGQMMFTKVIIVVDEWVDVQNLKEVLWVTTNNIDPERDTLFTRGPIDVLDHASRAMGFGSKMGIDATQKWPEEGFTRPWPPVIEMDEAVKKRVDQLWGQLGL</sequence>
<evidence type="ECO:0000259" key="4">
    <source>
        <dbReference type="Pfam" id="PF01977"/>
    </source>
</evidence>
<reference evidence="7 8" key="1">
    <citation type="submission" date="2020-08" db="EMBL/GenBank/DDBJ databases">
        <title>Genomic Encyclopedia of Type Strains, Phase IV (KMG-IV): sequencing the most valuable type-strain genomes for metagenomic binning, comparative biology and taxonomic classification.</title>
        <authorList>
            <person name="Goeker M."/>
        </authorList>
    </citation>
    <scope>NUCLEOTIDE SEQUENCE [LARGE SCALE GENOMIC DNA]</scope>
    <source>
        <strain evidence="7 8">DSM 23562</strain>
    </source>
</reference>
<comment type="caution">
    <text evidence="7">The sequence shown here is derived from an EMBL/GenBank/DDBJ whole genome shotgun (WGS) entry which is preliminary data.</text>
</comment>
<dbReference type="Pfam" id="PF01977">
    <property type="entry name" value="UbiD"/>
    <property type="match status" value="1"/>
</dbReference>
<dbReference type="SUPFAM" id="SSF50475">
    <property type="entry name" value="FMN-binding split barrel"/>
    <property type="match status" value="1"/>
</dbReference>
<gene>
    <name evidence="7" type="ORF">HNQ39_000829</name>
</gene>
<dbReference type="NCBIfam" id="TIGR00148">
    <property type="entry name" value="UbiD family decarboxylase"/>
    <property type="match status" value="1"/>
</dbReference>
<evidence type="ECO:0000259" key="5">
    <source>
        <dbReference type="Pfam" id="PF20695"/>
    </source>
</evidence>
<comment type="similarity">
    <text evidence="1">Belongs to the UbiD family.</text>
</comment>
<evidence type="ECO:0000256" key="1">
    <source>
        <dbReference type="ARBA" id="ARBA00010021"/>
    </source>
</evidence>
<dbReference type="PANTHER" id="PTHR30108">
    <property type="entry name" value="3-OCTAPRENYL-4-HYDROXYBENZOATE CARBOXY-LYASE-RELATED"/>
    <property type="match status" value="1"/>
</dbReference>
<organism evidence="7 8">
    <name type="scientific">Armatimonas rosea</name>
    <dbReference type="NCBI Taxonomy" id="685828"/>
    <lineage>
        <taxon>Bacteria</taxon>
        <taxon>Bacillati</taxon>
        <taxon>Armatimonadota</taxon>
        <taxon>Armatimonadia</taxon>
        <taxon>Armatimonadales</taxon>
        <taxon>Armatimonadaceae</taxon>
        <taxon>Armatimonas</taxon>
    </lineage>
</organism>
<dbReference type="InterPro" id="IPR022390">
    <property type="entry name" value="HBDC"/>
</dbReference>
<keyword evidence="8" id="KW-1185">Reference proteome</keyword>
<dbReference type="Pfam" id="PF20695">
    <property type="entry name" value="UbiD_N"/>
    <property type="match status" value="1"/>
</dbReference>
<name>A0A7W9W602_ARMRO</name>
<dbReference type="PANTHER" id="PTHR30108:SF17">
    <property type="entry name" value="FERULIC ACID DECARBOXYLASE 1"/>
    <property type="match status" value="1"/>
</dbReference>
<dbReference type="Proteomes" id="UP000520814">
    <property type="component" value="Unassembled WGS sequence"/>
</dbReference>
<dbReference type="RefSeq" id="WP_184192687.1">
    <property type="nucleotide sequence ID" value="NZ_JACHGW010000001.1"/>
</dbReference>
<dbReference type="GO" id="GO:0005829">
    <property type="term" value="C:cytosol"/>
    <property type="evidence" value="ECO:0007669"/>
    <property type="project" value="TreeGrafter"/>
</dbReference>
<protein>
    <recommendedName>
        <fullName evidence="2">Phenolic acid decarboxylase</fullName>
    </recommendedName>
    <alternativeName>
        <fullName evidence="3">Phenolic acid decarboxylase subunit C</fullName>
    </alternativeName>
</protein>
<dbReference type="FunFam" id="3.40.1670.10:FF:000003">
    <property type="entry name" value="Phenolic acid decarboxylase"/>
    <property type="match status" value="1"/>
</dbReference>
<evidence type="ECO:0000256" key="3">
    <source>
        <dbReference type="ARBA" id="ARBA00079372"/>
    </source>
</evidence>
<dbReference type="GO" id="GO:0006744">
    <property type="term" value="P:ubiquinone biosynthetic process"/>
    <property type="evidence" value="ECO:0007669"/>
    <property type="project" value="TreeGrafter"/>
</dbReference>
<dbReference type="SUPFAM" id="SSF143968">
    <property type="entry name" value="UbiD C-terminal domain-like"/>
    <property type="match status" value="1"/>
</dbReference>
<dbReference type="GO" id="GO:0008694">
    <property type="term" value="F:4-hydroxy-3-polyprenylbenzoate decarboxylase activity"/>
    <property type="evidence" value="ECO:0007669"/>
    <property type="project" value="TreeGrafter"/>
</dbReference>
<dbReference type="AlphaFoldDB" id="A0A7W9W602"/>
<dbReference type="EMBL" id="JACHGW010000001">
    <property type="protein sequence ID" value="MBB6049067.1"/>
    <property type="molecule type" value="Genomic_DNA"/>
</dbReference>
<dbReference type="InterPro" id="IPR002830">
    <property type="entry name" value="UbiD"/>
</dbReference>
<keyword evidence="7" id="KW-0456">Lyase</keyword>
<proteinExistence type="inferred from homology"/>
<feature type="domain" description="3-octaprenyl-4-hydroxybenzoate carboxy-lyase-like N-terminal" evidence="5">
    <location>
        <begin position="10"/>
        <end position="85"/>
    </location>
</feature>
<dbReference type="InterPro" id="IPR048304">
    <property type="entry name" value="UbiD_Rift_dom"/>
</dbReference>
<dbReference type="Gene3D" id="3.40.1670.10">
    <property type="entry name" value="UbiD C-terminal domain-like"/>
    <property type="match status" value="1"/>
</dbReference>
<evidence type="ECO:0000313" key="7">
    <source>
        <dbReference type="EMBL" id="MBB6049067.1"/>
    </source>
</evidence>
<evidence type="ECO:0000259" key="6">
    <source>
        <dbReference type="Pfam" id="PF20696"/>
    </source>
</evidence>
<dbReference type="Gene3D" id="1.20.5.570">
    <property type="entry name" value="Single helix bin"/>
    <property type="match status" value="1"/>
</dbReference>
<feature type="domain" description="3-octaprenyl-4-hydroxybenzoate carboxy-lyase-like C-terminal" evidence="6">
    <location>
        <begin position="325"/>
        <end position="447"/>
    </location>
</feature>
<dbReference type="NCBIfam" id="TIGR03701">
    <property type="entry name" value="mena_SCO4490"/>
    <property type="match status" value="1"/>
</dbReference>
<evidence type="ECO:0000256" key="2">
    <source>
        <dbReference type="ARBA" id="ARBA00072018"/>
    </source>
</evidence>
<dbReference type="InterPro" id="IPR049383">
    <property type="entry name" value="UbiD-like_N"/>
</dbReference>
<feature type="domain" description="3-octaprenyl-4-hydroxybenzoate carboxy-lyase-like Rift-related" evidence="4">
    <location>
        <begin position="122"/>
        <end position="319"/>
    </location>
</feature>
<accession>A0A7W9W602</accession>